<dbReference type="Proteomes" id="UP000283485">
    <property type="component" value="Unassembled WGS sequence"/>
</dbReference>
<proteinExistence type="predicted"/>
<protein>
    <recommendedName>
        <fullName evidence="6">ABC transporter ATP-binding protein</fullName>
    </recommendedName>
</protein>
<organism evidence="2 4">
    <name type="scientific">Phocaeicola plebeius</name>
    <dbReference type="NCBI Taxonomy" id="310297"/>
    <lineage>
        <taxon>Bacteria</taxon>
        <taxon>Pseudomonadati</taxon>
        <taxon>Bacteroidota</taxon>
        <taxon>Bacteroidia</taxon>
        <taxon>Bacteroidales</taxon>
        <taxon>Bacteroidaceae</taxon>
        <taxon>Phocaeicola</taxon>
    </lineage>
</organism>
<evidence type="ECO:0000313" key="2">
    <source>
        <dbReference type="EMBL" id="RGM36702.1"/>
    </source>
</evidence>
<reference evidence="4 5" key="1">
    <citation type="submission" date="2018-08" db="EMBL/GenBank/DDBJ databases">
        <title>A genome reference for cultivated species of the human gut microbiota.</title>
        <authorList>
            <person name="Zou Y."/>
            <person name="Xue W."/>
            <person name="Luo G."/>
        </authorList>
    </citation>
    <scope>NUCLEOTIDE SEQUENCE [LARGE SCALE GENOMIC DNA]</scope>
    <source>
        <strain evidence="3 5">AM23-23</strain>
        <strain evidence="2 4">OM08-14</strain>
    </source>
</reference>
<feature type="transmembrane region" description="Helical" evidence="1">
    <location>
        <begin position="25"/>
        <end position="49"/>
    </location>
</feature>
<dbReference type="EMBL" id="QSTF01000041">
    <property type="protein sequence ID" value="RGM36702.1"/>
    <property type="molecule type" value="Genomic_DNA"/>
</dbReference>
<dbReference type="AlphaFoldDB" id="A0A3E4W3F4"/>
<name>A0A3E4W3F4_9BACT</name>
<evidence type="ECO:0000313" key="3">
    <source>
        <dbReference type="EMBL" id="RHF91053.1"/>
    </source>
</evidence>
<evidence type="ECO:0000313" key="4">
    <source>
        <dbReference type="Proteomes" id="UP000260780"/>
    </source>
</evidence>
<keyword evidence="1" id="KW-1133">Transmembrane helix</keyword>
<dbReference type="Pfam" id="PF20482">
    <property type="entry name" value="DUF6722"/>
    <property type="match status" value="1"/>
</dbReference>
<keyword evidence="1" id="KW-0812">Transmembrane</keyword>
<accession>A0A3E4W3F4</accession>
<evidence type="ECO:0008006" key="6">
    <source>
        <dbReference type="Google" id="ProtNLM"/>
    </source>
</evidence>
<dbReference type="EMBL" id="QRHQ01000013">
    <property type="protein sequence ID" value="RHF91053.1"/>
    <property type="molecule type" value="Genomic_DNA"/>
</dbReference>
<dbReference type="Proteomes" id="UP000260780">
    <property type="component" value="Unassembled WGS sequence"/>
</dbReference>
<comment type="caution">
    <text evidence="2">The sequence shown here is derived from an EMBL/GenBank/DDBJ whole genome shotgun (WGS) entry which is preliminary data.</text>
</comment>
<feature type="transmembrane region" description="Helical" evidence="1">
    <location>
        <begin position="55"/>
        <end position="75"/>
    </location>
</feature>
<evidence type="ECO:0000313" key="5">
    <source>
        <dbReference type="Proteomes" id="UP000283485"/>
    </source>
</evidence>
<keyword evidence="1" id="KW-0472">Membrane</keyword>
<dbReference type="RefSeq" id="WP_117748279.1">
    <property type="nucleotide sequence ID" value="NZ_CAJLCU010000010.1"/>
</dbReference>
<sequence length="80" mass="8889">MGNFAEAGKIKDEMKKRDATRREKLAGYFFDLSKLIFAGMVIGLILPLLSDTENAKMWIIAVFGIILTTLSALLANKILK</sequence>
<gene>
    <name evidence="3" type="ORF">DW653_08490</name>
    <name evidence="2" type="ORF">DXC17_12970</name>
</gene>
<evidence type="ECO:0000256" key="1">
    <source>
        <dbReference type="SAM" id="Phobius"/>
    </source>
</evidence>
<dbReference type="InterPro" id="IPR046568">
    <property type="entry name" value="DUF6722"/>
</dbReference>